<feature type="compositionally biased region" description="Low complexity" evidence="1">
    <location>
        <begin position="185"/>
        <end position="223"/>
    </location>
</feature>
<proteinExistence type="predicted"/>
<accession>A0A067PF23</accession>
<protein>
    <submittedName>
        <fullName evidence="2">Uncharacterized protein</fullName>
    </submittedName>
</protein>
<name>A0A067PF23_9AGAM</name>
<dbReference type="InParanoid" id="A0A067PF23"/>
<feature type="compositionally biased region" description="Pro residues" evidence="1">
    <location>
        <begin position="273"/>
        <end position="284"/>
    </location>
</feature>
<organism evidence="2 3">
    <name type="scientific">Jaapia argillacea MUCL 33604</name>
    <dbReference type="NCBI Taxonomy" id="933084"/>
    <lineage>
        <taxon>Eukaryota</taxon>
        <taxon>Fungi</taxon>
        <taxon>Dikarya</taxon>
        <taxon>Basidiomycota</taxon>
        <taxon>Agaricomycotina</taxon>
        <taxon>Agaricomycetes</taxon>
        <taxon>Agaricomycetidae</taxon>
        <taxon>Jaapiales</taxon>
        <taxon>Jaapiaceae</taxon>
        <taxon>Jaapia</taxon>
    </lineage>
</organism>
<sequence>MISQAMLHTLSVVLTPSIHLPAPPSFYVTANNQVMTHNDIEYCERQLMAKILNNAHLVNPEHWILKWNCNQQEEIHVHMGCPQALDFFETDSPSKRGLDFSEAFPESLCPLLPIIQTKPVPEAEEVFGAHPLLLEDAPSGACSLSYHLSTPIHSPHPSDYQPMADMEIDKWNSRTDCASPPLIPIDASSSDNSLPSLQPLSSTTSSESLPPLQPSSALSSLISPPIGNLKEANMNGPQLALRTLRKSDPTPSTPLDNGHPPWTSPSHRHPNPQWTPGPPAPPTTLAPKKPSLTSKPSAGTAINKDTL</sequence>
<keyword evidence="3" id="KW-1185">Reference proteome</keyword>
<dbReference type="Proteomes" id="UP000027265">
    <property type="component" value="Unassembled WGS sequence"/>
</dbReference>
<feature type="region of interest" description="Disordered" evidence="1">
    <location>
        <begin position="173"/>
        <end position="223"/>
    </location>
</feature>
<dbReference type="AlphaFoldDB" id="A0A067PF23"/>
<gene>
    <name evidence="2" type="ORF">JAAARDRAFT_198329</name>
</gene>
<feature type="region of interest" description="Disordered" evidence="1">
    <location>
        <begin position="244"/>
        <end position="307"/>
    </location>
</feature>
<dbReference type="HOGENOM" id="CLU_048142_0_0_1"/>
<reference evidence="3" key="1">
    <citation type="journal article" date="2014" name="Proc. Natl. Acad. Sci. U.S.A.">
        <title>Extensive sampling of basidiomycete genomes demonstrates inadequacy of the white-rot/brown-rot paradigm for wood decay fungi.</title>
        <authorList>
            <person name="Riley R."/>
            <person name="Salamov A.A."/>
            <person name="Brown D.W."/>
            <person name="Nagy L.G."/>
            <person name="Floudas D."/>
            <person name="Held B.W."/>
            <person name="Levasseur A."/>
            <person name="Lombard V."/>
            <person name="Morin E."/>
            <person name="Otillar R."/>
            <person name="Lindquist E.A."/>
            <person name="Sun H."/>
            <person name="LaButti K.M."/>
            <person name="Schmutz J."/>
            <person name="Jabbour D."/>
            <person name="Luo H."/>
            <person name="Baker S.E."/>
            <person name="Pisabarro A.G."/>
            <person name="Walton J.D."/>
            <person name="Blanchette R.A."/>
            <person name="Henrissat B."/>
            <person name="Martin F."/>
            <person name="Cullen D."/>
            <person name="Hibbett D.S."/>
            <person name="Grigoriev I.V."/>
        </authorList>
    </citation>
    <scope>NUCLEOTIDE SEQUENCE [LARGE SCALE GENOMIC DNA]</scope>
    <source>
        <strain evidence="3">MUCL 33604</strain>
    </source>
</reference>
<dbReference type="EMBL" id="KL197740">
    <property type="protein sequence ID" value="KDQ52415.1"/>
    <property type="molecule type" value="Genomic_DNA"/>
</dbReference>
<evidence type="ECO:0000256" key="1">
    <source>
        <dbReference type="SAM" id="MobiDB-lite"/>
    </source>
</evidence>
<evidence type="ECO:0000313" key="2">
    <source>
        <dbReference type="EMBL" id="KDQ52415.1"/>
    </source>
</evidence>
<evidence type="ECO:0000313" key="3">
    <source>
        <dbReference type="Proteomes" id="UP000027265"/>
    </source>
</evidence>